<accession>A0ACC1J0A4</accession>
<sequence>MSSSNSNVQPVKVLVTGSVNGSLADFFGKIKKLDAKYGPFAVLLVTGNLLDSDPSEDEVNALLSNEIHVPLMTYAIIGDHRLPERVMSRIEARSGEVCQNLVLLKNHGILQTSEGMKVAYISGQHQPEIPDPEQEEDMESGHTGDSNTSEGAEGSEKEETKEAAVPESNECTYTNRDMSDLLKQVVAENNKTADMTGPRPSVDILLTFDWPYGIGPDNSEPEHASNKISFISAVTQPRYHFAASEGTFFERQPYKYGSSVRVGSGSNVAGHFTRFIGLGSVRGGKDKQR</sequence>
<feature type="non-terminal residue" evidence="1">
    <location>
        <position position="289"/>
    </location>
</feature>
<evidence type="ECO:0000313" key="1">
    <source>
        <dbReference type="EMBL" id="KAJ1932762.1"/>
    </source>
</evidence>
<dbReference type="EMBL" id="JANBPW010005369">
    <property type="protein sequence ID" value="KAJ1932762.1"/>
    <property type="molecule type" value="Genomic_DNA"/>
</dbReference>
<evidence type="ECO:0000313" key="2">
    <source>
        <dbReference type="Proteomes" id="UP001150603"/>
    </source>
</evidence>
<gene>
    <name evidence="1" type="ORF">FBU59_006259</name>
</gene>
<reference evidence="1" key="1">
    <citation type="submission" date="2022-07" db="EMBL/GenBank/DDBJ databases">
        <title>Phylogenomic reconstructions and comparative analyses of Kickxellomycotina fungi.</title>
        <authorList>
            <person name="Reynolds N.K."/>
            <person name="Stajich J.E."/>
            <person name="Barry K."/>
            <person name="Grigoriev I.V."/>
            <person name="Crous P."/>
            <person name="Smith M.E."/>
        </authorList>
    </citation>
    <scope>NUCLEOTIDE SEQUENCE</scope>
    <source>
        <strain evidence="1">NRRL 5244</strain>
    </source>
</reference>
<keyword evidence="2" id="KW-1185">Reference proteome</keyword>
<dbReference type="Proteomes" id="UP001150603">
    <property type="component" value="Unassembled WGS sequence"/>
</dbReference>
<organism evidence="1 2">
    <name type="scientific">Linderina macrospora</name>
    <dbReference type="NCBI Taxonomy" id="4868"/>
    <lineage>
        <taxon>Eukaryota</taxon>
        <taxon>Fungi</taxon>
        <taxon>Fungi incertae sedis</taxon>
        <taxon>Zoopagomycota</taxon>
        <taxon>Kickxellomycotina</taxon>
        <taxon>Kickxellomycetes</taxon>
        <taxon>Kickxellales</taxon>
        <taxon>Kickxellaceae</taxon>
        <taxon>Linderina</taxon>
    </lineage>
</organism>
<proteinExistence type="predicted"/>
<comment type="caution">
    <text evidence="1">The sequence shown here is derived from an EMBL/GenBank/DDBJ whole genome shotgun (WGS) entry which is preliminary data.</text>
</comment>
<protein>
    <submittedName>
        <fullName evidence="1">Uncharacterized protein</fullName>
    </submittedName>
</protein>
<name>A0ACC1J0A4_9FUNG</name>